<dbReference type="PANTHER" id="PTHR35006">
    <property type="entry name" value="GLYOXALASE FAMILY PROTEIN (AFU_ORTHOLOGUE AFUA_5G14830)"/>
    <property type="match status" value="1"/>
</dbReference>
<proteinExistence type="predicted"/>
<dbReference type="AlphaFoldDB" id="A0A917QRB1"/>
<protein>
    <submittedName>
        <fullName evidence="2">Glyoxalase</fullName>
    </submittedName>
</protein>
<gene>
    <name evidence="2" type="ORF">GCM10011591_39500</name>
</gene>
<keyword evidence="3" id="KW-1185">Reference proteome</keyword>
<dbReference type="InterPro" id="IPR029068">
    <property type="entry name" value="Glyas_Bleomycin-R_OHBP_Dase"/>
</dbReference>
<dbReference type="Proteomes" id="UP000612956">
    <property type="component" value="Unassembled WGS sequence"/>
</dbReference>
<evidence type="ECO:0000259" key="1">
    <source>
        <dbReference type="PROSITE" id="PS51819"/>
    </source>
</evidence>
<sequence length="161" mass="18098">MLGHLGVNVPDLQTAKSYYDKIMPILGFCEYLSADDQVAYRPDGGKPGTYLFLYPSVETGGYSRHRTGLQHLAFMVKTWSAVHEVHQFVARLGSTVVHEPQEFPQYPQPYFATFWIDPFGLMLEAVCHYTDDTKGTVCSVDPKRVTNHEAGQQVNRTQGSP</sequence>
<reference evidence="2" key="2">
    <citation type="submission" date="2020-09" db="EMBL/GenBank/DDBJ databases">
        <authorList>
            <person name="Sun Q."/>
            <person name="Zhou Y."/>
        </authorList>
    </citation>
    <scope>NUCLEOTIDE SEQUENCE</scope>
    <source>
        <strain evidence="2">CGMCC 4.7278</strain>
    </source>
</reference>
<dbReference type="InterPro" id="IPR037523">
    <property type="entry name" value="VOC_core"/>
</dbReference>
<name>A0A917QRB1_9NOCA</name>
<reference evidence="2" key="1">
    <citation type="journal article" date="2014" name="Int. J. Syst. Evol. Microbiol.">
        <title>Complete genome sequence of Corynebacterium casei LMG S-19264T (=DSM 44701T), isolated from a smear-ripened cheese.</title>
        <authorList>
            <consortium name="US DOE Joint Genome Institute (JGI-PGF)"/>
            <person name="Walter F."/>
            <person name="Albersmeier A."/>
            <person name="Kalinowski J."/>
            <person name="Ruckert C."/>
        </authorList>
    </citation>
    <scope>NUCLEOTIDE SEQUENCE</scope>
    <source>
        <strain evidence="2">CGMCC 4.7278</strain>
    </source>
</reference>
<evidence type="ECO:0000313" key="3">
    <source>
        <dbReference type="Proteomes" id="UP000612956"/>
    </source>
</evidence>
<dbReference type="EMBL" id="BMMW01000004">
    <property type="protein sequence ID" value="GGK63332.1"/>
    <property type="molecule type" value="Genomic_DNA"/>
</dbReference>
<dbReference type="Pfam" id="PF00903">
    <property type="entry name" value="Glyoxalase"/>
    <property type="match status" value="1"/>
</dbReference>
<dbReference type="SUPFAM" id="SSF54593">
    <property type="entry name" value="Glyoxalase/Bleomycin resistance protein/Dihydroxybiphenyl dioxygenase"/>
    <property type="match status" value="1"/>
</dbReference>
<feature type="domain" description="VOC" evidence="1">
    <location>
        <begin position="1"/>
        <end position="128"/>
    </location>
</feature>
<dbReference type="PANTHER" id="PTHR35006:SF2">
    <property type="entry name" value="GLYOXALASE FAMILY PROTEIN (AFU_ORTHOLOGUE AFUA_5G14830)"/>
    <property type="match status" value="1"/>
</dbReference>
<dbReference type="PROSITE" id="PS51819">
    <property type="entry name" value="VOC"/>
    <property type="match status" value="1"/>
</dbReference>
<comment type="caution">
    <text evidence="2">The sequence shown here is derived from an EMBL/GenBank/DDBJ whole genome shotgun (WGS) entry which is preliminary data.</text>
</comment>
<dbReference type="InterPro" id="IPR004360">
    <property type="entry name" value="Glyas_Fos-R_dOase_dom"/>
</dbReference>
<accession>A0A917QRB1</accession>
<dbReference type="Gene3D" id="3.10.180.10">
    <property type="entry name" value="2,3-Dihydroxybiphenyl 1,2-Dioxygenase, domain 1"/>
    <property type="match status" value="1"/>
</dbReference>
<organism evidence="2 3">
    <name type="scientific">Nocardia camponoti</name>
    <dbReference type="NCBI Taxonomy" id="1616106"/>
    <lineage>
        <taxon>Bacteria</taxon>
        <taxon>Bacillati</taxon>
        <taxon>Actinomycetota</taxon>
        <taxon>Actinomycetes</taxon>
        <taxon>Mycobacteriales</taxon>
        <taxon>Nocardiaceae</taxon>
        <taxon>Nocardia</taxon>
    </lineage>
</organism>
<evidence type="ECO:0000313" key="2">
    <source>
        <dbReference type="EMBL" id="GGK63332.1"/>
    </source>
</evidence>